<gene>
    <name evidence="2" type="ORF">C6V83_00565</name>
</gene>
<organism evidence="2 3">
    <name type="scientific">Gordonia iterans</name>
    <dbReference type="NCBI Taxonomy" id="1004901"/>
    <lineage>
        <taxon>Bacteria</taxon>
        <taxon>Bacillati</taxon>
        <taxon>Actinomycetota</taxon>
        <taxon>Actinomycetes</taxon>
        <taxon>Mycobacteriales</taxon>
        <taxon>Gordoniaceae</taxon>
        <taxon>Gordonia</taxon>
    </lineage>
</organism>
<evidence type="ECO:0000313" key="3">
    <source>
        <dbReference type="Proteomes" id="UP000239814"/>
    </source>
</evidence>
<proteinExistence type="predicted"/>
<accession>A0A2S0KBG4</accession>
<keyword evidence="3" id="KW-1185">Reference proteome</keyword>
<evidence type="ECO:0000313" key="2">
    <source>
        <dbReference type="EMBL" id="AVL98999.1"/>
    </source>
</evidence>
<dbReference type="InterPro" id="IPR036388">
    <property type="entry name" value="WH-like_DNA-bd_sf"/>
</dbReference>
<evidence type="ECO:0000256" key="1">
    <source>
        <dbReference type="SAM" id="MobiDB-lite"/>
    </source>
</evidence>
<sequence length="175" mass="18624">MQREILASMRSGQEWTNSLVREEFAPIDSREALGVLQGLVNEGLTVSVGDRGSTTYRLAPDLFDAADRTVPEVEVISESLRADSQETDSQETTVADRKAVDTKHAPSIVDALQEGPGLGLSKKAIMAATGLTDAQVTHALRKMEGAGTVVVDGGRGIRGTRYRLPEGSSRVGTAD</sequence>
<reference evidence="2 3" key="1">
    <citation type="submission" date="2018-03" db="EMBL/GenBank/DDBJ databases">
        <title>Characteristics and genome of n-alkane degrading marine bacteria Gordonia iterans isolated from crude oil contaminated in Tae-an, South Korea.</title>
        <authorList>
            <person name="Lee S.-S."/>
            <person name="Kim H."/>
        </authorList>
    </citation>
    <scope>NUCLEOTIDE SEQUENCE [LARGE SCALE GENOMIC DNA]</scope>
    <source>
        <strain evidence="2 3">Co17</strain>
    </source>
</reference>
<dbReference type="EMBL" id="CP027433">
    <property type="protein sequence ID" value="AVL98999.1"/>
    <property type="molecule type" value="Genomic_DNA"/>
</dbReference>
<dbReference type="InterPro" id="IPR036390">
    <property type="entry name" value="WH_DNA-bd_sf"/>
</dbReference>
<dbReference type="Gene3D" id="1.10.10.10">
    <property type="entry name" value="Winged helix-like DNA-binding domain superfamily/Winged helix DNA-binding domain"/>
    <property type="match status" value="1"/>
</dbReference>
<dbReference type="KEGG" id="git:C6V83_00565"/>
<name>A0A2S0KBG4_9ACTN</name>
<dbReference type="Proteomes" id="UP000239814">
    <property type="component" value="Chromosome"/>
</dbReference>
<dbReference type="SUPFAM" id="SSF46785">
    <property type="entry name" value="Winged helix' DNA-binding domain"/>
    <property type="match status" value="1"/>
</dbReference>
<dbReference type="AlphaFoldDB" id="A0A2S0KBG4"/>
<protein>
    <submittedName>
        <fullName evidence="2">Uncharacterized protein</fullName>
    </submittedName>
</protein>
<feature type="region of interest" description="Disordered" evidence="1">
    <location>
        <begin position="78"/>
        <end position="100"/>
    </location>
</feature>